<dbReference type="GO" id="GO:0005634">
    <property type="term" value="C:nucleus"/>
    <property type="evidence" value="ECO:0007669"/>
    <property type="project" value="TreeGrafter"/>
</dbReference>
<proteinExistence type="inferred from homology"/>
<evidence type="ECO:0000256" key="4">
    <source>
        <dbReference type="ARBA" id="ARBA00022574"/>
    </source>
</evidence>
<dbReference type="SUPFAM" id="SSF50978">
    <property type="entry name" value="WD40 repeat-like"/>
    <property type="match status" value="1"/>
</dbReference>
<dbReference type="Gene3D" id="2.130.10.10">
    <property type="entry name" value="YVTN repeat-like/Quinoprotein amine dehydrogenase"/>
    <property type="match status" value="1"/>
</dbReference>
<comment type="similarity">
    <text evidence="2">Belongs to the WD repeat DDB2/WDR76 family.</text>
</comment>
<accession>A0A5J4ZYJ2</accession>
<feature type="repeat" description="WD" evidence="8">
    <location>
        <begin position="210"/>
        <end position="246"/>
    </location>
</feature>
<dbReference type="PROSITE" id="PS00678">
    <property type="entry name" value="WD_REPEATS_1"/>
    <property type="match status" value="1"/>
</dbReference>
<keyword evidence="7" id="KW-0238">DNA-binding</keyword>
<evidence type="ECO:0000256" key="6">
    <source>
        <dbReference type="ARBA" id="ARBA00022763"/>
    </source>
</evidence>
<evidence type="ECO:0000313" key="9">
    <source>
        <dbReference type="EMBL" id="KAA8522906.1"/>
    </source>
</evidence>
<sequence>MREAYEGTTSDQKLIETILGVSAKSQFCYGDGSMESMDEVSCNSIVKVPENKNFGRPIRAWGSVDLESLKLEEENIARVVPGRILALRFFPTNDMKMIVVGNKFGNVGFWNVDSNMEDGNGIYLYRPHSGPVSGIVIQPFSLSKMFTCCYDGIIRLMDVEKEAFDLVYSSDYAIFSLSQRQNDIKSLYFGEGQGGLSIWDERTGKSSNSWNLHEDRINTVDFNSENNNIMATSSTDGSVCIWDLRNIAANRPKFLKMVSHKRAVHSAYFSPSGSCLATTSIDDKVGLLSGPNYEDISMIYHYNQTGRWISSFRGIWGWDDSYIFIGNMKRGVDVVSVAQRKNVTTLESPHMSAIPCRFDAHPYKVGMLAGATSGGQVYVWTSC</sequence>
<keyword evidence="10" id="KW-1185">Reference proteome</keyword>
<dbReference type="PANTHER" id="PTHR14773">
    <property type="entry name" value="WD REPEAT-CONTAINING PROTEIN 76"/>
    <property type="match status" value="1"/>
</dbReference>
<dbReference type="InterPro" id="IPR036322">
    <property type="entry name" value="WD40_repeat_dom_sf"/>
</dbReference>
<evidence type="ECO:0000313" key="10">
    <source>
        <dbReference type="Proteomes" id="UP000325577"/>
    </source>
</evidence>
<dbReference type="InterPro" id="IPR050853">
    <property type="entry name" value="WD_repeat_DNA-damage-binding"/>
</dbReference>
<dbReference type="InterPro" id="IPR019775">
    <property type="entry name" value="WD40_repeat_CS"/>
</dbReference>
<evidence type="ECO:0000256" key="3">
    <source>
        <dbReference type="ARBA" id="ARBA00021234"/>
    </source>
</evidence>
<dbReference type="GO" id="GO:2000001">
    <property type="term" value="P:regulation of DNA damage checkpoint"/>
    <property type="evidence" value="ECO:0007669"/>
    <property type="project" value="TreeGrafter"/>
</dbReference>
<evidence type="ECO:0000256" key="7">
    <source>
        <dbReference type="ARBA" id="ARBA00023125"/>
    </source>
</evidence>
<dbReference type="AlphaFoldDB" id="A0A5J4ZYJ2"/>
<dbReference type="GO" id="GO:0006974">
    <property type="term" value="P:DNA damage response"/>
    <property type="evidence" value="ECO:0007669"/>
    <property type="project" value="UniProtKB-KW"/>
</dbReference>
<evidence type="ECO:0000256" key="5">
    <source>
        <dbReference type="ARBA" id="ARBA00022737"/>
    </source>
</evidence>
<organism evidence="9 10">
    <name type="scientific">Nyssa sinensis</name>
    <dbReference type="NCBI Taxonomy" id="561372"/>
    <lineage>
        <taxon>Eukaryota</taxon>
        <taxon>Viridiplantae</taxon>
        <taxon>Streptophyta</taxon>
        <taxon>Embryophyta</taxon>
        <taxon>Tracheophyta</taxon>
        <taxon>Spermatophyta</taxon>
        <taxon>Magnoliopsida</taxon>
        <taxon>eudicotyledons</taxon>
        <taxon>Gunneridae</taxon>
        <taxon>Pentapetalae</taxon>
        <taxon>asterids</taxon>
        <taxon>Cornales</taxon>
        <taxon>Nyssaceae</taxon>
        <taxon>Nyssa</taxon>
    </lineage>
</organism>
<dbReference type="InterPro" id="IPR001680">
    <property type="entry name" value="WD40_rpt"/>
</dbReference>
<reference evidence="9 10" key="1">
    <citation type="submission" date="2019-09" db="EMBL/GenBank/DDBJ databases">
        <title>A chromosome-level genome assembly of the Chinese tupelo Nyssa sinensis.</title>
        <authorList>
            <person name="Yang X."/>
            <person name="Kang M."/>
            <person name="Yang Y."/>
            <person name="Xiong H."/>
            <person name="Wang M."/>
            <person name="Zhang Z."/>
            <person name="Wang Z."/>
            <person name="Wu H."/>
            <person name="Ma T."/>
            <person name="Liu J."/>
            <person name="Xi Z."/>
        </authorList>
    </citation>
    <scope>NUCLEOTIDE SEQUENCE [LARGE SCALE GENOMIC DNA]</scope>
    <source>
        <strain evidence="9">J267</strain>
        <tissue evidence="9">Leaf</tissue>
    </source>
</reference>
<evidence type="ECO:0000256" key="1">
    <source>
        <dbReference type="ARBA" id="ARBA00002530"/>
    </source>
</evidence>
<dbReference type="OrthoDB" id="9890280at2759"/>
<dbReference type="SMART" id="SM00320">
    <property type="entry name" value="WD40"/>
    <property type="match status" value="3"/>
</dbReference>
<dbReference type="Pfam" id="PF00400">
    <property type="entry name" value="WD40"/>
    <property type="match status" value="2"/>
</dbReference>
<dbReference type="InterPro" id="IPR015943">
    <property type="entry name" value="WD40/YVTN_repeat-like_dom_sf"/>
</dbReference>
<gene>
    <name evidence="9" type="ORF">F0562_009329</name>
</gene>
<evidence type="ECO:0000256" key="8">
    <source>
        <dbReference type="PROSITE-ProRule" id="PRU00221"/>
    </source>
</evidence>
<evidence type="ECO:0000256" key="2">
    <source>
        <dbReference type="ARBA" id="ARBA00005434"/>
    </source>
</evidence>
<name>A0A5J4ZYJ2_9ASTE</name>
<keyword evidence="4 8" id="KW-0853">WD repeat</keyword>
<dbReference type="FunFam" id="2.130.10.10:FF:000180">
    <property type="entry name" value="WD repeat-containing protein 76"/>
    <property type="match status" value="1"/>
</dbReference>
<keyword evidence="6" id="KW-0227">DNA damage</keyword>
<keyword evidence="5" id="KW-0677">Repeat</keyword>
<dbReference type="PANTHER" id="PTHR14773:SF0">
    <property type="entry name" value="WD REPEAT-CONTAINING PROTEIN 76"/>
    <property type="match status" value="1"/>
</dbReference>
<dbReference type="PROSITE" id="PS50082">
    <property type="entry name" value="WD_REPEATS_2"/>
    <property type="match status" value="1"/>
</dbReference>
<protein>
    <recommendedName>
        <fullName evidence="3">WD repeat-containing protein 76</fullName>
    </recommendedName>
</protein>
<dbReference type="PROSITE" id="PS50294">
    <property type="entry name" value="WD_REPEATS_REGION"/>
    <property type="match status" value="1"/>
</dbReference>
<comment type="function">
    <text evidence="1">Specifically binds 5-hydroxymethylcytosine (5hmC), suggesting that it acts as a specific reader of 5hmC.</text>
</comment>
<dbReference type="GO" id="GO:0003677">
    <property type="term" value="F:DNA binding"/>
    <property type="evidence" value="ECO:0007669"/>
    <property type="project" value="UniProtKB-KW"/>
</dbReference>
<dbReference type="EMBL" id="CM018047">
    <property type="protein sequence ID" value="KAA8522906.1"/>
    <property type="molecule type" value="Genomic_DNA"/>
</dbReference>
<dbReference type="Proteomes" id="UP000325577">
    <property type="component" value="Linkage Group LG4"/>
</dbReference>